<sequence>MQILYTAIVLIFLVMGGIYLQDQPPFAVHYFMIALYFFVILFEFRGNPFPRGIYLLLGFLLLGNAMIQFFYAENNVIAGLISLLFAYFALQARRRLHQ</sequence>
<dbReference type="Proteomes" id="UP001595843">
    <property type="component" value="Unassembled WGS sequence"/>
</dbReference>
<feature type="transmembrane region" description="Helical" evidence="1">
    <location>
        <begin position="26"/>
        <end position="44"/>
    </location>
</feature>
<keyword evidence="3" id="KW-1185">Reference proteome</keyword>
<evidence type="ECO:0000313" key="2">
    <source>
        <dbReference type="EMBL" id="MFC4077627.1"/>
    </source>
</evidence>
<feature type="transmembrane region" description="Helical" evidence="1">
    <location>
        <begin position="53"/>
        <end position="70"/>
    </location>
</feature>
<dbReference type="EMBL" id="JBHSAP010000015">
    <property type="protein sequence ID" value="MFC4077627.1"/>
    <property type="molecule type" value="Genomic_DNA"/>
</dbReference>
<keyword evidence="1" id="KW-0472">Membrane</keyword>
<keyword evidence="1" id="KW-1133">Transmembrane helix</keyword>
<feature type="transmembrane region" description="Helical" evidence="1">
    <location>
        <begin position="76"/>
        <end position="92"/>
    </location>
</feature>
<comment type="caution">
    <text evidence="2">The sequence shown here is derived from an EMBL/GenBank/DDBJ whole genome shotgun (WGS) entry which is preliminary data.</text>
</comment>
<evidence type="ECO:0000313" key="3">
    <source>
        <dbReference type="Proteomes" id="UP001595843"/>
    </source>
</evidence>
<protein>
    <submittedName>
        <fullName evidence="2">Uncharacterized protein</fullName>
    </submittedName>
</protein>
<keyword evidence="1" id="KW-0812">Transmembrane</keyword>
<proteinExistence type="predicted"/>
<reference evidence="3" key="1">
    <citation type="journal article" date="2019" name="Int. J. Syst. Evol. Microbiol.">
        <title>The Global Catalogue of Microorganisms (GCM) 10K type strain sequencing project: providing services to taxonomists for standard genome sequencing and annotation.</title>
        <authorList>
            <consortium name="The Broad Institute Genomics Platform"/>
            <consortium name="The Broad Institute Genome Sequencing Center for Infectious Disease"/>
            <person name="Wu L."/>
            <person name="Ma J."/>
        </authorList>
    </citation>
    <scope>NUCLEOTIDE SEQUENCE [LARGE SCALE GENOMIC DNA]</scope>
    <source>
        <strain evidence="3">IBRC-M 10813</strain>
    </source>
</reference>
<dbReference type="RefSeq" id="WP_380705435.1">
    <property type="nucleotide sequence ID" value="NZ_JBHSAP010000015.1"/>
</dbReference>
<name>A0ABV8JFB8_9BACL</name>
<gene>
    <name evidence="2" type="ORF">ACFOUO_12545</name>
</gene>
<evidence type="ECO:0000256" key="1">
    <source>
        <dbReference type="SAM" id="Phobius"/>
    </source>
</evidence>
<accession>A0ABV8JFB8</accession>
<organism evidence="2 3">
    <name type="scientific">Salinithrix halophila</name>
    <dbReference type="NCBI Taxonomy" id="1485204"/>
    <lineage>
        <taxon>Bacteria</taxon>
        <taxon>Bacillati</taxon>
        <taxon>Bacillota</taxon>
        <taxon>Bacilli</taxon>
        <taxon>Bacillales</taxon>
        <taxon>Thermoactinomycetaceae</taxon>
        <taxon>Salinithrix</taxon>
    </lineage>
</organism>